<name>A0A699HTT8_TANCI</name>
<dbReference type="AlphaFoldDB" id="A0A699HTT8"/>
<protein>
    <recommendedName>
        <fullName evidence="2">Reverse transcriptase domain-containing protein</fullName>
    </recommendedName>
</protein>
<sequence>DLFTYCIENGIFHDFQDTFEPSNDNTNVVNALQEPFVVKQDPGKNSSQSPPYINHHCCYGCGDPLEYIFCHQYTCELYGKGAHYGYNCPSKVLIIPNPGPCNNQTIDELPQTLPSFDPTCYSEDGNSFTYDSKSNLVDDSPNIFNPPPQTLTYSYEFFGNDAYIKEQEANINTQPFQYSLFPHPPREEISVEFLQEKRNQIDSVKTFLRKFNRISFYEMPKVLSLAWETILEIELAFEDKHCKPEDILELFRRLHNDVQNIHEELAVYINTTSWDCPTVCYNDDDDKDCTIAITPILSTKKPDSSLTMRDEHLDTIPATESDKFIKSSVENLVPNPMTISHFLMKTFRRKSIRTHFLMKKSFHFNAESNLIESLLNSSSKIDSLLDEFASELILLKSIPPGINETDCDPEEETRLIKRLLYDNSSPRLPKEFVSENSNAAIESFSPSPIPVEDSDSFIEEINLSFTRNEPMLPGIKEDDYDSERDILILE</sequence>
<organism evidence="1">
    <name type="scientific">Tanacetum cinerariifolium</name>
    <name type="common">Dalmatian daisy</name>
    <name type="synonym">Chrysanthemum cinerariifolium</name>
    <dbReference type="NCBI Taxonomy" id="118510"/>
    <lineage>
        <taxon>Eukaryota</taxon>
        <taxon>Viridiplantae</taxon>
        <taxon>Streptophyta</taxon>
        <taxon>Embryophyta</taxon>
        <taxon>Tracheophyta</taxon>
        <taxon>Spermatophyta</taxon>
        <taxon>Magnoliopsida</taxon>
        <taxon>eudicotyledons</taxon>
        <taxon>Gunneridae</taxon>
        <taxon>Pentapetalae</taxon>
        <taxon>asterids</taxon>
        <taxon>campanulids</taxon>
        <taxon>Asterales</taxon>
        <taxon>Asteraceae</taxon>
        <taxon>Asteroideae</taxon>
        <taxon>Anthemideae</taxon>
        <taxon>Anthemidinae</taxon>
        <taxon>Tanacetum</taxon>
    </lineage>
</organism>
<feature type="non-terminal residue" evidence="1">
    <location>
        <position position="1"/>
    </location>
</feature>
<evidence type="ECO:0000313" key="1">
    <source>
        <dbReference type="EMBL" id="GEY75238.1"/>
    </source>
</evidence>
<comment type="caution">
    <text evidence="1">The sequence shown here is derived from an EMBL/GenBank/DDBJ whole genome shotgun (WGS) entry which is preliminary data.</text>
</comment>
<proteinExistence type="predicted"/>
<accession>A0A699HTT8</accession>
<gene>
    <name evidence="1" type="ORF">Tci_447212</name>
</gene>
<evidence type="ECO:0008006" key="2">
    <source>
        <dbReference type="Google" id="ProtNLM"/>
    </source>
</evidence>
<dbReference type="EMBL" id="BKCJ010206337">
    <property type="protein sequence ID" value="GEY75238.1"/>
    <property type="molecule type" value="Genomic_DNA"/>
</dbReference>
<reference evidence="1" key="1">
    <citation type="journal article" date="2019" name="Sci. Rep.">
        <title>Draft genome of Tanacetum cinerariifolium, the natural source of mosquito coil.</title>
        <authorList>
            <person name="Yamashiro T."/>
            <person name="Shiraishi A."/>
            <person name="Satake H."/>
            <person name="Nakayama K."/>
        </authorList>
    </citation>
    <scope>NUCLEOTIDE SEQUENCE</scope>
</reference>